<evidence type="ECO:0000313" key="4">
    <source>
        <dbReference type="EMBL" id="KAK4037188.1"/>
    </source>
</evidence>
<proteinExistence type="predicted"/>
<dbReference type="PANTHER" id="PTHR14950:SF37">
    <property type="entry name" value="ENDORIBONUCLEASE DICER"/>
    <property type="match status" value="1"/>
</dbReference>
<protein>
    <recommendedName>
        <fullName evidence="2">Helicase C-terminal domain-containing protein</fullName>
    </recommendedName>
</protein>
<feature type="domain" description="Helicase C-terminal" evidence="2">
    <location>
        <begin position="1"/>
        <end position="96"/>
    </location>
</feature>
<dbReference type="EMBL" id="JAOYFB010000040">
    <property type="protein sequence ID" value="KAK4037188.1"/>
    <property type="molecule type" value="Genomic_DNA"/>
</dbReference>
<organism evidence="3 5">
    <name type="scientific">Daphnia magna</name>
    <dbReference type="NCBI Taxonomy" id="35525"/>
    <lineage>
        <taxon>Eukaryota</taxon>
        <taxon>Metazoa</taxon>
        <taxon>Ecdysozoa</taxon>
        <taxon>Arthropoda</taxon>
        <taxon>Crustacea</taxon>
        <taxon>Branchiopoda</taxon>
        <taxon>Diplostraca</taxon>
        <taxon>Cladocera</taxon>
        <taxon>Anomopoda</taxon>
        <taxon>Daphniidae</taxon>
        <taxon>Daphnia</taxon>
    </lineage>
</organism>
<evidence type="ECO:0000313" key="5">
    <source>
        <dbReference type="Proteomes" id="UP001234178"/>
    </source>
</evidence>
<gene>
    <name evidence="3" type="ORF">OUZ56_029225</name>
    <name evidence="4" type="ORF">OUZ56_029228</name>
</gene>
<dbReference type="Pfam" id="PF00271">
    <property type="entry name" value="Helicase_C"/>
    <property type="match status" value="1"/>
</dbReference>
<dbReference type="PROSITE" id="PS51194">
    <property type="entry name" value="HELICASE_CTER"/>
    <property type="match status" value="1"/>
</dbReference>
<name>A0ABR0B682_9CRUS</name>
<dbReference type="EMBL" id="JAOYFB010000040">
    <property type="protein sequence ID" value="KAK4037185.1"/>
    <property type="molecule type" value="Genomic_DNA"/>
</dbReference>
<evidence type="ECO:0000313" key="3">
    <source>
        <dbReference type="EMBL" id="KAK4037185.1"/>
    </source>
</evidence>
<evidence type="ECO:0000256" key="1">
    <source>
        <dbReference type="ARBA" id="ARBA00022801"/>
    </source>
</evidence>
<dbReference type="SUPFAM" id="SSF52540">
    <property type="entry name" value="P-loop containing nucleoside triphosphate hydrolases"/>
    <property type="match status" value="1"/>
</dbReference>
<dbReference type="Proteomes" id="UP001234178">
    <property type="component" value="Unassembled WGS sequence"/>
</dbReference>
<dbReference type="Gene3D" id="3.40.50.300">
    <property type="entry name" value="P-loop containing nucleotide triphosphate hydrolases"/>
    <property type="match status" value="2"/>
</dbReference>
<dbReference type="InterPro" id="IPR027417">
    <property type="entry name" value="P-loop_NTPase"/>
</dbReference>
<reference evidence="3 5" key="1">
    <citation type="journal article" date="2023" name="Nucleic Acids Res.">
        <title>The hologenome of Daphnia magna reveals possible DNA methylation and microbiome-mediated evolution of the host genome.</title>
        <authorList>
            <person name="Chaturvedi A."/>
            <person name="Li X."/>
            <person name="Dhandapani V."/>
            <person name="Marshall H."/>
            <person name="Kissane S."/>
            <person name="Cuenca-Cambronero M."/>
            <person name="Asole G."/>
            <person name="Calvet F."/>
            <person name="Ruiz-Romero M."/>
            <person name="Marangio P."/>
            <person name="Guigo R."/>
            <person name="Rago D."/>
            <person name="Mirbahai L."/>
            <person name="Eastwood N."/>
            <person name="Colbourne J.K."/>
            <person name="Zhou J."/>
            <person name="Mallon E."/>
            <person name="Orsini L."/>
        </authorList>
    </citation>
    <scope>NUCLEOTIDE SEQUENCE [LARGE SCALE GENOMIC DNA]</scope>
    <source>
        <strain evidence="3">LRV0_1</strain>
    </source>
</reference>
<dbReference type="InterPro" id="IPR001650">
    <property type="entry name" value="Helicase_C-like"/>
</dbReference>
<dbReference type="PANTHER" id="PTHR14950">
    <property type="entry name" value="DICER-RELATED"/>
    <property type="match status" value="1"/>
</dbReference>
<accession>A0ABR0B682</accession>
<keyword evidence="5" id="KW-1185">Reference proteome</keyword>
<sequence length="159" mass="18088">MTSFREGRCNLIVATSVLEEGVDIPACNLILRFDLIKTYCEYVQAKGRARSRKAFYCLMVSQSETESYLKNLAQFHSIEQQLLAIGNFEDDRDSVIDNLFCEIIPPYAPYGEDGPRITLLSSILSRVKREIGYLFTEMSHPLLGQRCDRGKEIIGRSPL</sequence>
<keyword evidence="1" id="KW-0378">Hydrolase</keyword>
<comment type="caution">
    <text evidence="3">The sequence shown here is derived from an EMBL/GenBank/DDBJ whole genome shotgun (WGS) entry which is preliminary data.</text>
</comment>
<evidence type="ECO:0000259" key="2">
    <source>
        <dbReference type="PROSITE" id="PS51194"/>
    </source>
</evidence>